<accession>A0A4Z2HF48</accession>
<evidence type="ECO:0000256" key="1">
    <source>
        <dbReference type="SAM" id="MobiDB-lite"/>
    </source>
</evidence>
<feature type="region of interest" description="Disordered" evidence="1">
    <location>
        <begin position="1"/>
        <end position="60"/>
    </location>
</feature>
<comment type="caution">
    <text evidence="2">The sequence shown here is derived from an EMBL/GenBank/DDBJ whole genome shotgun (WGS) entry which is preliminary data.</text>
</comment>
<evidence type="ECO:0000313" key="3">
    <source>
        <dbReference type="Proteomes" id="UP000314294"/>
    </source>
</evidence>
<reference evidence="2 3" key="1">
    <citation type="submission" date="2019-03" db="EMBL/GenBank/DDBJ databases">
        <title>First draft genome of Liparis tanakae, snailfish: a comprehensive survey of snailfish specific genes.</title>
        <authorList>
            <person name="Kim W."/>
            <person name="Song I."/>
            <person name="Jeong J.-H."/>
            <person name="Kim D."/>
            <person name="Kim S."/>
            <person name="Ryu S."/>
            <person name="Song J.Y."/>
            <person name="Lee S.K."/>
        </authorList>
    </citation>
    <scope>NUCLEOTIDE SEQUENCE [LARGE SCALE GENOMIC DNA]</scope>
    <source>
        <tissue evidence="2">Muscle</tissue>
    </source>
</reference>
<keyword evidence="3" id="KW-1185">Reference proteome</keyword>
<name>A0A4Z2HF48_9TELE</name>
<protein>
    <submittedName>
        <fullName evidence="2">Uncharacterized protein</fullName>
    </submittedName>
</protein>
<dbReference type="Proteomes" id="UP000314294">
    <property type="component" value="Unassembled WGS sequence"/>
</dbReference>
<gene>
    <name evidence="2" type="ORF">EYF80_026368</name>
</gene>
<evidence type="ECO:0000313" key="2">
    <source>
        <dbReference type="EMBL" id="TNN63412.1"/>
    </source>
</evidence>
<proteinExistence type="predicted"/>
<organism evidence="2 3">
    <name type="scientific">Liparis tanakae</name>
    <name type="common">Tanaka's snailfish</name>
    <dbReference type="NCBI Taxonomy" id="230148"/>
    <lineage>
        <taxon>Eukaryota</taxon>
        <taxon>Metazoa</taxon>
        <taxon>Chordata</taxon>
        <taxon>Craniata</taxon>
        <taxon>Vertebrata</taxon>
        <taxon>Euteleostomi</taxon>
        <taxon>Actinopterygii</taxon>
        <taxon>Neopterygii</taxon>
        <taxon>Teleostei</taxon>
        <taxon>Neoteleostei</taxon>
        <taxon>Acanthomorphata</taxon>
        <taxon>Eupercaria</taxon>
        <taxon>Perciformes</taxon>
        <taxon>Cottioidei</taxon>
        <taxon>Cottales</taxon>
        <taxon>Liparidae</taxon>
        <taxon>Liparis</taxon>
    </lineage>
</organism>
<feature type="compositionally biased region" description="Polar residues" evidence="1">
    <location>
        <begin position="28"/>
        <end position="58"/>
    </location>
</feature>
<dbReference type="EMBL" id="SRLO01000273">
    <property type="protein sequence ID" value="TNN63412.1"/>
    <property type="molecule type" value="Genomic_DNA"/>
</dbReference>
<dbReference type="AlphaFoldDB" id="A0A4Z2HF48"/>
<sequence>MSRKFGMLSTGVEKGARGGRSSGGWIIQTGSQYDSSSDQSVGQQNDKNENKQGNSDRYGNNEAVHIIRLAILS</sequence>